<dbReference type="Proteomes" id="UP000092584">
    <property type="component" value="Unassembled WGS sequence"/>
</dbReference>
<organism evidence="2 3">
    <name type="scientific">Polaribacter vadi</name>
    <dbReference type="NCBI Taxonomy" id="1774273"/>
    <lineage>
        <taxon>Bacteria</taxon>
        <taxon>Pseudomonadati</taxon>
        <taxon>Bacteroidota</taxon>
        <taxon>Flavobacteriia</taxon>
        <taxon>Flavobacteriales</taxon>
        <taxon>Flavobacteriaceae</taxon>
    </lineage>
</organism>
<reference evidence="3" key="1">
    <citation type="submission" date="2016-02" db="EMBL/GenBank/DDBJ databases">
        <authorList>
            <person name="Shin S.-K."/>
            <person name="Yi H."/>
            <person name="Kim E."/>
        </authorList>
    </citation>
    <scope>NUCLEOTIDE SEQUENCE [LARGE SCALE GENOMIC DNA]</scope>
    <source>
        <strain evidence="3">LPB0003</strain>
    </source>
</reference>
<dbReference type="PROSITE" id="PS51257">
    <property type="entry name" value="PROKAR_LIPOPROTEIN"/>
    <property type="match status" value="1"/>
</dbReference>
<gene>
    <name evidence="2" type="ORF">LPB3_03390</name>
</gene>
<name>A0A1B8U0Z2_9FLAO</name>
<dbReference type="KEGG" id="pob:LPB03_01720"/>
<dbReference type="EMBL" id="LSFM01000018">
    <property type="protein sequence ID" value="OBY65419.1"/>
    <property type="molecule type" value="Genomic_DNA"/>
</dbReference>
<sequence>MNFNKDKKIMKTKILIAAIFISTLYACSVNNTSDVVVPAPDLVGTWNLTSVTMDDAVLSVTSPVITTLTGEGFGKDLNASMTFTDNPNKVVIDGDFVFQLTYRTAGGQESTEELPLDNLFFNDTFGFLSSTWALNDNILTLSEGGEQLNINVISYIGTIITIETDVNKAITVNNVTSTVTGKALLTIEKQ</sequence>
<evidence type="ECO:0000256" key="1">
    <source>
        <dbReference type="SAM" id="SignalP"/>
    </source>
</evidence>
<comment type="caution">
    <text evidence="2">The sequence shown here is derived from an EMBL/GenBank/DDBJ whole genome shotgun (WGS) entry which is preliminary data.</text>
</comment>
<dbReference type="STRING" id="1774273.LPB03_01720"/>
<keyword evidence="3" id="KW-1185">Reference proteome</keyword>
<proteinExistence type="predicted"/>
<accession>A0A1B8U0Z2</accession>
<evidence type="ECO:0000313" key="3">
    <source>
        <dbReference type="Proteomes" id="UP000092584"/>
    </source>
</evidence>
<evidence type="ECO:0000313" key="2">
    <source>
        <dbReference type="EMBL" id="OBY65419.1"/>
    </source>
</evidence>
<protein>
    <submittedName>
        <fullName evidence="2">Uncharacterized protein</fullName>
    </submittedName>
</protein>
<dbReference type="OrthoDB" id="1202622at2"/>
<feature type="signal peptide" evidence="1">
    <location>
        <begin position="1"/>
        <end position="26"/>
    </location>
</feature>
<feature type="chain" id="PRO_5008615881" evidence="1">
    <location>
        <begin position="27"/>
        <end position="190"/>
    </location>
</feature>
<dbReference type="AlphaFoldDB" id="A0A1B8U0Z2"/>
<keyword evidence="1" id="KW-0732">Signal</keyword>